<protein>
    <submittedName>
        <fullName evidence="1">Uncharacterized protein</fullName>
    </submittedName>
</protein>
<dbReference type="PANTHER" id="PTHR34615:SF1">
    <property type="entry name" value="PX DOMAIN-CONTAINING PROTEIN"/>
    <property type="match status" value="1"/>
</dbReference>
<reference evidence="1 2" key="1">
    <citation type="journal article" date="2014" name="Genome Biol. Evol.">
        <title>The secreted proteins of Achlya hypogyna and Thraustotheca clavata identify the ancestral oomycete secretome and reveal gene acquisitions by horizontal gene transfer.</title>
        <authorList>
            <person name="Misner I."/>
            <person name="Blouin N."/>
            <person name="Leonard G."/>
            <person name="Richards T.A."/>
            <person name="Lane C.E."/>
        </authorList>
    </citation>
    <scope>NUCLEOTIDE SEQUENCE [LARGE SCALE GENOMIC DNA]</scope>
    <source>
        <strain evidence="1 2">ATCC 48635</strain>
    </source>
</reference>
<keyword evidence="2" id="KW-1185">Reference proteome</keyword>
<organism evidence="1 2">
    <name type="scientific">Achlya hypogyna</name>
    <name type="common">Oomycete</name>
    <name type="synonym">Protoachlya hypogyna</name>
    <dbReference type="NCBI Taxonomy" id="1202772"/>
    <lineage>
        <taxon>Eukaryota</taxon>
        <taxon>Sar</taxon>
        <taxon>Stramenopiles</taxon>
        <taxon>Oomycota</taxon>
        <taxon>Saprolegniomycetes</taxon>
        <taxon>Saprolegniales</taxon>
        <taxon>Achlyaceae</taxon>
        <taxon>Achlya</taxon>
    </lineage>
</organism>
<comment type="caution">
    <text evidence="1">The sequence shown here is derived from an EMBL/GenBank/DDBJ whole genome shotgun (WGS) entry which is preliminary data.</text>
</comment>
<evidence type="ECO:0000313" key="2">
    <source>
        <dbReference type="Proteomes" id="UP000243579"/>
    </source>
</evidence>
<dbReference type="PANTHER" id="PTHR34615">
    <property type="entry name" value="PX DOMAIN-CONTAINING PROTEIN"/>
    <property type="match status" value="1"/>
</dbReference>
<sequence>MTRAKRVHLNNEQRDQLRALIDRDSIKGVATLTILGTHATTMSVSAATARWIYLRGGSKDGVYRSVQHRRTGKCGRRLLYPDLAARIRASFQSLSHATGVPATTLWRRYKAGFFKKYTRPLKPALTASNKFRKSEVRDLVRLFQLPKRVIPRNRYSAPAIEALCILLHRLAWPIRLGAMVPMFGRSRVAICGLCIAILDHVHYRFGHLLDWDAQWLDSAWMAACAAKEAPR</sequence>
<dbReference type="AlphaFoldDB" id="A0A1V9YBV6"/>
<evidence type="ECO:0000313" key="1">
    <source>
        <dbReference type="EMBL" id="OQR83179.1"/>
    </source>
</evidence>
<dbReference type="STRING" id="1202772.A0A1V9YBV6"/>
<proteinExistence type="predicted"/>
<dbReference type="OrthoDB" id="71298at2759"/>
<dbReference type="EMBL" id="JNBR01002295">
    <property type="protein sequence ID" value="OQR83179.1"/>
    <property type="molecule type" value="Genomic_DNA"/>
</dbReference>
<dbReference type="Proteomes" id="UP000243579">
    <property type="component" value="Unassembled WGS sequence"/>
</dbReference>
<gene>
    <name evidence="1" type="ORF">ACHHYP_20759</name>
</gene>
<accession>A0A1V9YBV6</accession>
<name>A0A1V9YBV6_ACHHY</name>